<organism evidence="4">
    <name type="scientific">Enterobius vermicularis</name>
    <name type="common">Human pinworm</name>
    <dbReference type="NCBI Taxonomy" id="51028"/>
    <lineage>
        <taxon>Eukaryota</taxon>
        <taxon>Metazoa</taxon>
        <taxon>Ecdysozoa</taxon>
        <taxon>Nematoda</taxon>
        <taxon>Chromadorea</taxon>
        <taxon>Rhabditida</taxon>
        <taxon>Spirurina</taxon>
        <taxon>Oxyuridomorpha</taxon>
        <taxon>Oxyuroidea</taxon>
        <taxon>Oxyuridae</taxon>
        <taxon>Enterobius</taxon>
    </lineage>
</organism>
<keyword evidence="3" id="KW-1185">Reference proteome</keyword>
<dbReference type="AlphaFoldDB" id="A0A0N4VCM8"/>
<dbReference type="OrthoDB" id="5836370at2759"/>
<reference evidence="4" key="1">
    <citation type="submission" date="2017-02" db="UniProtKB">
        <authorList>
            <consortium name="WormBaseParasite"/>
        </authorList>
    </citation>
    <scope>IDENTIFICATION</scope>
</reference>
<evidence type="ECO:0000313" key="3">
    <source>
        <dbReference type="Proteomes" id="UP000274131"/>
    </source>
</evidence>
<dbReference type="STRING" id="51028.A0A0N4VCM8"/>
<dbReference type="EMBL" id="UXUI01009101">
    <property type="protein sequence ID" value="VDD93061.1"/>
    <property type="molecule type" value="Genomic_DNA"/>
</dbReference>
<evidence type="ECO:0000256" key="1">
    <source>
        <dbReference type="SAM" id="SignalP"/>
    </source>
</evidence>
<dbReference type="Proteomes" id="UP000274131">
    <property type="component" value="Unassembled WGS sequence"/>
</dbReference>
<evidence type="ECO:0000313" key="4">
    <source>
        <dbReference type="WBParaSite" id="EVEC_0000832801-mRNA-1"/>
    </source>
</evidence>
<feature type="signal peptide" evidence="1">
    <location>
        <begin position="1"/>
        <end position="19"/>
    </location>
</feature>
<gene>
    <name evidence="2" type="ORF">EVEC_LOCUS7812</name>
</gene>
<evidence type="ECO:0000313" key="2">
    <source>
        <dbReference type="EMBL" id="VDD93061.1"/>
    </source>
</evidence>
<feature type="chain" id="PRO_5043122810" evidence="1">
    <location>
        <begin position="20"/>
        <end position="250"/>
    </location>
</feature>
<reference evidence="2 3" key="2">
    <citation type="submission" date="2018-10" db="EMBL/GenBank/DDBJ databases">
        <authorList>
            <consortium name="Pathogen Informatics"/>
        </authorList>
    </citation>
    <scope>NUCLEOTIDE SEQUENCE [LARGE SCALE GENOMIC DNA]</scope>
</reference>
<accession>A0A0N4VCM8</accession>
<keyword evidence="1" id="KW-0732">Signal</keyword>
<name>A0A0N4VCM8_ENTVE</name>
<proteinExistence type="predicted"/>
<sequence length="250" mass="27744">MAFNCIKIVLLGFFATALGDRCVDGKNNKFVVASSKEELPIMLSGLDISVFDSHMKPSCYNGEPNFVLPGYLKLSNGYLIVSKPFDLVKSASVKLTVVSKSGSEYCRNGDSSQWFLPRDICTQNFCEFVGDKVCKALSEPGKYSIEQLISKSEQNNTVKLPDEPCFFGYICAHDLLSGEYHMTMAVEHEGQLISRWEVPSNMDYVHFFAGSHSGGIFYKKGFQNLGAVLRKQSVSDVQSSTRALKLPRLS</sequence>
<protein>
    <submittedName>
        <fullName evidence="2 4">Uncharacterized protein</fullName>
    </submittedName>
</protein>
<dbReference type="WBParaSite" id="EVEC_0000832801-mRNA-1">
    <property type="protein sequence ID" value="EVEC_0000832801-mRNA-1"/>
    <property type="gene ID" value="EVEC_0000832801"/>
</dbReference>